<dbReference type="Gene3D" id="1.10.150.280">
    <property type="entry name" value="AF1531-like domain"/>
    <property type="match status" value="1"/>
</dbReference>
<evidence type="ECO:0000256" key="2">
    <source>
        <dbReference type="SAM" id="Phobius"/>
    </source>
</evidence>
<dbReference type="Pfam" id="PF12836">
    <property type="entry name" value="HHH_3"/>
    <property type="match status" value="2"/>
</dbReference>
<evidence type="ECO:0000313" key="3">
    <source>
        <dbReference type="EMBL" id="AEL26276.1"/>
    </source>
</evidence>
<dbReference type="InterPro" id="IPR010994">
    <property type="entry name" value="RuvA_2-like"/>
</dbReference>
<dbReference type="SUPFAM" id="SSF47781">
    <property type="entry name" value="RuvA domain 2-like"/>
    <property type="match status" value="2"/>
</dbReference>
<feature type="transmembrane region" description="Helical" evidence="2">
    <location>
        <begin position="21"/>
        <end position="40"/>
    </location>
</feature>
<keyword evidence="2" id="KW-0472">Membrane</keyword>
<feature type="region of interest" description="Disordered" evidence="1">
    <location>
        <begin position="74"/>
        <end position="94"/>
    </location>
</feature>
<dbReference type="PANTHER" id="PTHR21180">
    <property type="entry name" value="ENDONUCLEASE/EXONUCLEASE/PHOSPHATASE FAMILY DOMAIN-CONTAINING PROTEIN 1"/>
    <property type="match status" value="1"/>
</dbReference>
<dbReference type="RefSeq" id="WP_014020569.1">
    <property type="nucleotide sequence ID" value="NC_015914.1"/>
</dbReference>
<protein>
    <submittedName>
        <fullName evidence="3">Uncharacterized protein</fullName>
    </submittedName>
</protein>
<dbReference type="Proteomes" id="UP000001635">
    <property type="component" value="Chromosome"/>
</dbReference>
<evidence type="ECO:0000313" key="4">
    <source>
        <dbReference type="Proteomes" id="UP000001635"/>
    </source>
</evidence>
<organism evidence="3 4">
    <name type="scientific">Cyclobacterium marinum (strain ATCC 25205 / DSM 745 / LMG 13164 / NCIMB 1802)</name>
    <name type="common">Flectobacillus marinus</name>
    <dbReference type="NCBI Taxonomy" id="880070"/>
    <lineage>
        <taxon>Bacteria</taxon>
        <taxon>Pseudomonadati</taxon>
        <taxon>Bacteroidota</taxon>
        <taxon>Cytophagia</taxon>
        <taxon>Cytophagales</taxon>
        <taxon>Cyclobacteriaceae</taxon>
        <taxon>Cyclobacterium</taxon>
    </lineage>
</organism>
<dbReference type="KEGG" id="cmr:Cycma_2537"/>
<dbReference type="eggNOG" id="COG1555">
    <property type="taxonomic scope" value="Bacteria"/>
</dbReference>
<gene>
    <name evidence="3" type="ordered locus">Cycma_2537</name>
</gene>
<dbReference type="Gene3D" id="1.10.150.320">
    <property type="entry name" value="Photosystem II 12 kDa extrinsic protein"/>
    <property type="match status" value="1"/>
</dbReference>
<reference evidence="4" key="1">
    <citation type="submission" date="2011-07" db="EMBL/GenBank/DDBJ databases">
        <title>The complete genome of Cyclobacterium marinum DSM 745.</title>
        <authorList>
            <person name="Lucas S."/>
            <person name="Han J."/>
            <person name="Lapidus A."/>
            <person name="Bruce D."/>
            <person name="Goodwin L."/>
            <person name="Pitluck S."/>
            <person name="Peters L."/>
            <person name="Kyrpides N."/>
            <person name="Mavromatis K."/>
            <person name="Ivanova N."/>
            <person name="Ovchinnikova G."/>
            <person name="Chertkov O."/>
            <person name="Detter J.C."/>
            <person name="Tapia R."/>
            <person name="Han C."/>
            <person name="Land M."/>
            <person name="Hauser L."/>
            <person name="Markowitz V."/>
            <person name="Cheng J.-F."/>
            <person name="Hugenholtz P."/>
            <person name="Woyke T."/>
            <person name="Wu D."/>
            <person name="Tindall B."/>
            <person name="Schuetze A."/>
            <person name="Brambilla E."/>
            <person name="Klenk H.-P."/>
            <person name="Eisen J.A."/>
        </authorList>
    </citation>
    <scope>NUCLEOTIDE SEQUENCE [LARGE SCALE GENOMIC DNA]</scope>
    <source>
        <strain evidence="4">ATCC 25205 / DSM 745 / LMG 13164 / NCIMB 1802</strain>
    </source>
</reference>
<proteinExistence type="predicted"/>
<keyword evidence="2" id="KW-0812">Transmembrane</keyword>
<dbReference type="EMBL" id="CP002955">
    <property type="protein sequence ID" value="AEL26276.1"/>
    <property type="molecule type" value="Genomic_DNA"/>
</dbReference>
<dbReference type="GO" id="GO:0015628">
    <property type="term" value="P:protein secretion by the type II secretion system"/>
    <property type="evidence" value="ECO:0007669"/>
    <property type="project" value="TreeGrafter"/>
</dbReference>
<name>G0IW56_CYCMS</name>
<dbReference type="HOGENOM" id="CLU_077104_1_0_10"/>
<accession>G0IW56</accession>
<keyword evidence="4" id="KW-1185">Reference proteome</keyword>
<dbReference type="AlphaFoldDB" id="G0IW56"/>
<dbReference type="PANTHER" id="PTHR21180:SF32">
    <property type="entry name" value="ENDONUCLEASE_EXONUCLEASE_PHOSPHATASE FAMILY DOMAIN-CONTAINING PROTEIN 1"/>
    <property type="match status" value="1"/>
</dbReference>
<dbReference type="InterPro" id="IPR051675">
    <property type="entry name" value="Endo/Exo/Phosphatase_dom_1"/>
</dbReference>
<dbReference type="STRING" id="880070.Cycma_2537"/>
<sequence length="236" mass="27029">MLEQWFYRLKSYLGFSRREMRGFVFVIPLLALLYAVPYFIERYNRSVSQALYLEYIAKNKAFFSSEPSFTKVSQDEKSKQSKGSKEKESAKISSSKLIKPSKPVFNQLSFADVSAIELQMVQGVGPVLSARISEYRDNLGGFHKPEQLLEVYGVDAALAEKIYATFTFKPEITSKININQADFKQLIKHPYIDYGATKVILAYRNQHGAFGSAEDLLKIKIFNQPWVDRVSPYLSF</sequence>
<keyword evidence="2" id="KW-1133">Transmembrane helix</keyword>
<evidence type="ECO:0000256" key="1">
    <source>
        <dbReference type="SAM" id="MobiDB-lite"/>
    </source>
</evidence>
<dbReference type="OrthoDB" id="981124at2"/>
<dbReference type="GO" id="GO:0015627">
    <property type="term" value="C:type II protein secretion system complex"/>
    <property type="evidence" value="ECO:0007669"/>
    <property type="project" value="TreeGrafter"/>
</dbReference>
<feature type="compositionally biased region" description="Basic and acidic residues" evidence="1">
    <location>
        <begin position="74"/>
        <end position="90"/>
    </location>
</feature>